<evidence type="ECO:0000313" key="3">
    <source>
        <dbReference type="Proteomes" id="UP000000724"/>
    </source>
</evidence>
<accession>B6HPI5</accession>
<gene>
    <name evidence="2" type="ORF">Pc22g00720</name>
    <name evidence="2" type="ORF">PCH_Pc22g00720</name>
</gene>
<organism evidence="2 3">
    <name type="scientific">Penicillium rubens (strain ATCC 28089 / DSM 1075 / NRRL 1951 / Wisconsin 54-1255)</name>
    <name type="common">Penicillium chrysogenum</name>
    <dbReference type="NCBI Taxonomy" id="500485"/>
    <lineage>
        <taxon>Eukaryota</taxon>
        <taxon>Fungi</taxon>
        <taxon>Dikarya</taxon>
        <taxon>Ascomycota</taxon>
        <taxon>Pezizomycotina</taxon>
        <taxon>Eurotiomycetes</taxon>
        <taxon>Eurotiomycetidae</taxon>
        <taxon>Eurotiales</taxon>
        <taxon>Aspergillaceae</taxon>
        <taxon>Penicillium</taxon>
        <taxon>Penicillium chrysogenum species complex</taxon>
    </lineage>
</organism>
<dbReference type="HOGENOM" id="CLU_891671_0_0_1"/>
<evidence type="ECO:0000256" key="1">
    <source>
        <dbReference type="SAM" id="MobiDB-lite"/>
    </source>
</evidence>
<dbReference type="AlphaFoldDB" id="B6HPI5"/>
<dbReference type="OrthoDB" id="10417564at2759"/>
<evidence type="ECO:0000313" key="2">
    <source>
        <dbReference type="EMBL" id="CAP97360.1"/>
    </source>
</evidence>
<sequence length="312" mass="33970">MVARQDEHQRGLRLTASCRATYSLYNGKLHYLASPRSASEKILCTRLYKTIHLIDGVQGVHPPIGAGPGQHYRAPQKTVHIDAGRTGDGLNCIGVGLQRVPTAETGRVQKRGLVSNVLDTLIPGFWKRGKKPCLNWDAAVGVALGGTLFSHGYQEVDRLIVQVRAEQLLKMLYHDSKIATVDKEYTERHVHMSLQDSILNPSSNQIKDSLLSQRGPDLDPGNTVPSTTEQGKSSRERGSTMKGKTESSQAGPNRDAANREPGQWTGMKLNGCLALLGDQGRLHGIASNYPSGLGRGILCIKMGVMTHGYGRM</sequence>
<feature type="compositionally biased region" description="Basic and acidic residues" evidence="1">
    <location>
        <begin position="232"/>
        <end position="245"/>
    </location>
</feature>
<protein>
    <submittedName>
        <fullName evidence="2">Uncharacterized protein</fullName>
    </submittedName>
</protein>
<proteinExistence type="predicted"/>
<reference evidence="2 3" key="1">
    <citation type="journal article" date="2008" name="Nat. Biotechnol.">
        <title>Genome sequencing and analysis of the filamentous fungus Penicillium chrysogenum.</title>
        <authorList>
            <person name="van den Berg M.A."/>
            <person name="Albang R."/>
            <person name="Albermann K."/>
            <person name="Badger J.H."/>
            <person name="Daran J.-M."/>
            <person name="Driessen A.J.M."/>
            <person name="Garcia-Estrada C."/>
            <person name="Fedorova N.D."/>
            <person name="Harris D.M."/>
            <person name="Heijne W.H.M."/>
            <person name="Joardar V.S."/>
            <person name="Kiel J.A.K.W."/>
            <person name="Kovalchuk A."/>
            <person name="Martin J.F."/>
            <person name="Nierman W.C."/>
            <person name="Nijland J.G."/>
            <person name="Pronk J.T."/>
            <person name="Roubos J.A."/>
            <person name="van der Klei I.J."/>
            <person name="van Peij N.N.M.E."/>
            <person name="Veenhuis M."/>
            <person name="von Doehren H."/>
            <person name="Wagner C."/>
            <person name="Wortman J.R."/>
            <person name="Bovenberg R.A.L."/>
        </authorList>
    </citation>
    <scope>NUCLEOTIDE SEQUENCE [LARGE SCALE GENOMIC DNA]</scope>
    <source>
        <strain evidence="3">ATCC 28089 / DSM 1075 / NRRL 1951 / Wisconsin 54-1255</strain>
    </source>
</reference>
<name>B6HPI5_PENRW</name>
<feature type="region of interest" description="Disordered" evidence="1">
    <location>
        <begin position="207"/>
        <end position="263"/>
    </location>
</feature>
<keyword evidence="3" id="KW-1185">Reference proteome</keyword>
<dbReference type="EMBL" id="AM920437">
    <property type="protein sequence ID" value="CAP97360.1"/>
    <property type="molecule type" value="Genomic_DNA"/>
</dbReference>
<dbReference type="Proteomes" id="UP000000724">
    <property type="component" value="Contig Pc00c22"/>
</dbReference>
<dbReference type="VEuPathDB" id="FungiDB:PCH_Pc22g00720"/>